<reference evidence="2" key="2">
    <citation type="submission" date="2023-06" db="EMBL/GenBank/DDBJ databases">
        <authorList>
            <consortium name="Lawrence Berkeley National Laboratory"/>
            <person name="Mondo S.J."/>
            <person name="Hensen N."/>
            <person name="Bonometti L."/>
            <person name="Westerberg I."/>
            <person name="Brannstrom I.O."/>
            <person name="Guillou S."/>
            <person name="Cros-Aarteil S."/>
            <person name="Calhoun S."/>
            <person name="Haridas S."/>
            <person name="Kuo A."/>
            <person name="Pangilinan J."/>
            <person name="Riley R."/>
            <person name="Labutti K."/>
            <person name="Andreopoulos B."/>
            <person name="Lipzen A."/>
            <person name="Chen C."/>
            <person name="Yanf M."/>
            <person name="Daum C."/>
            <person name="Ng V."/>
            <person name="Clum A."/>
            <person name="Steindorff A."/>
            <person name="Ohm R."/>
            <person name="Martin F."/>
            <person name="Silar P."/>
            <person name="Natvig D."/>
            <person name="Lalanne C."/>
            <person name="Gautier V."/>
            <person name="Ament-Velasquez S.L."/>
            <person name="Kruys A."/>
            <person name="Hutchinson M.I."/>
            <person name="Powell A.J."/>
            <person name="Barry K."/>
            <person name="Miller A.N."/>
            <person name="Grigoriev I.V."/>
            <person name="Debuchy R."/>
            <person name="Gladieux P."/>
            <person name="Thoren M.H."/>
            <person name="Johannesson H."/>
        </authorList>
    </citation>
    <scope>NUCLEOTIDE SEQUENCE</scope>
    <source>
        <strain evidence="2">CBS 333.67</strain>
    </source>
</reference>
<sequence length="115" mass="12725">MSLSLGRSRCPTNPCADPGVRQPGSIGPRSTRKDYREELDQPVYPKEPGPPYLARPWFPLLKIPAIKDILPANRWNFDEFGLIEGQGINGLVVGSAHIHAQCNGKSLVRVRRPPS</sequence>
<name>A0AAJ0M514_9PEZI</name>
<evidence type="ECO:0000313" key="3">
    <source>
        <dbReference type="Proteomes" id="UP001273166"/>
    </source>
</evidence>
<evidence type="ECO:0000313" key="2">
    <source>
        <dbReference type="EMBL" id="KAK3309317.1"/>
    </source>
</evidence>
<gene>
    <name evidence="2" type="ORF">B0T15DRAFT_357</name>
</gene>
<accession>A0AAJ0M514</accession>
<dbReference type="EMBL" id="JAUDZG010000001">
    <property type="protein sequence ID" value="KAK3309317.1"/>
    <property type="molecule type" value="Genomic_DNA"/>
</dbReference>
<protein>
    <submittedName>
        <fullName evidence="2">Uncharacterized protein</fullName>
    </submittedName>
</protein>
<dbReference type="RefSeq" id="XP_062725097.1">
    <property type="nucleotide sequence ID" value="XM_062864151.1"/>
</dbReference>
<comment type="caution">
    <text evidence="2">The sequence shown here is derived from an EMBL/GenBank/DDBJ whole genome shotgun (WGS) entry which is preliminary data.</text>
</comment>
<feature type="region of interest" description="Disordered" evidence="1">
    <location>
        <begin position="1"/>
        <end position="47"/>
    </location>
</feature>
<dbReference type="Proteomes" id="UP001273166">
    <property type="component" value="Unassembled WGS sequence"/>
</dbReference>
<evidence type="ECO:0000256" key="1">
    <source>
        <dbReference type="SAM" id="MobiDB-lite"/>
    </source>
</evidence>
<organism evidence="2 3">
    <name type="scientific">Chaetomium strumarium</name>
    <dbReference type="NCBI Taxonomy" id="1170767"/>
    <lineage>
        <taxon>Eukaryota</taxon>
        <taxon>Fungi</taxon>
        <taxon>Dikarya</taxon>
        <taxon>Ascomycota</taxon>
        <taxon>Pezizomycotina</taxon>
        <taxon>Sordariomycetes</taxon>
        <taxon>Sordariomycetidae</taxon>
        <taxon>Sordariales</taxon>
        <taxon>Chaetomiaceae</taxon>
        <taxon>Chaetomium</taxon>
    </lineage>
</organism>
<keyword evidence="3" id="KW-1185">Reference proteome</keyword>
<dbReference type="AlphaFoldDB" id="A0AAJ0M514"/>
<proteinExistence type="predicted"/>
<dbReference type="GeneID" id="87882980"/>
<reference evidence="2" key="1">
    <citation type="journal article" date="2023" name="Mol. Phylogenet. Evol.">
        <title>Genome-scale phylogeny and comparative genomics of the fungal order Sordariales.</title>
        <authorList>
            <person name="Hensen N."/>
            <person name="Bonometti L."/>
            <person name="Westerberg I."/>
            <person name="Brannstrom I.O."/>
            <person name="Guillou S."/>
            <person name="Cros-Aarteil S."/>
            <person name="Calhoun S."/>
            <person name="Haridas S."/>
            <person name="Kuo A."/>
            <person name="Mondo S."/>
            <person name="Pangilinan J."/>
            <person name="Riley R."/>
            <person name="LaButti K."/>
            <person name="Andreopoulos B."/>
            <person name="Lipzen A."/>
            <person name="Chen C."/>
            <person name="Yan M."/>
            <person name="Daum C."/>
            <person name="Ng V."/>
            <person name="Clum A."/>
            <person name="Steindorff A."/>
            <person name="Ohm R.A."/>
            <person name="Martin F."/>
            <person name="Silar P."/>
            <person name="Natvig D.O."/>
            <person name="Lalanne C."/>
            <person name="Gautier V."/>
            <person name="Ament-Velasquez S.L."/>
            <person name="Kruys A."/>
            <person name="Hutchinson M.I."/>
            <person name="Powell A.J."/>
            <person name="Barry K."/>
            <person name="Miller A.N."/>
            <person name="Grigoriev I.V."/>
            <person name="Debuchy R."/>
            <person name="Gladieux P."/>
            <person name="Hiltunen Thoren M."/>
            <person name="Johannesson H."/>
        </authorList>
    </citation>
    <scope>NUCLEOTIDE SEQUENCE</scope>
    <source>
        <strain evidence="2">CBS 333.67</strain>
    </source>
</reference>